<name>A0A0F9WT69_9MICR</name>
<dbReference type="InterPro" id="IPR045886">
    <property type="entry name" value="ThiF/MoeB/HesA"/>
</dbReference>
<sequence length="363" mass="41540">MFHESDLLDYEKNKFSRQVIVPGIGIDNQIKLRNSSVLIVGCGGLGSPLVMYLASCGIGKLGIVDYDKIEIHNLQRQIIYKEKDVGCYKVDIAYDFICNINSNIQVVKYKTKFDYSFSELEEYDIVVDCTDNIVTRYVLSDLSKQYKKDFLCASVIRWEGHLYIFKKDGPCYRCLYPTVKKTTANCDENGIIGPICGIFGSLLGLEVIKTILGVNTTKLITYNGFTNTYNNFNLRQINNECLTCIKNIYKHSIDPNSCNSLLKADFFNIPRITWCKILKNFDNFFIIDVRSNIHFRMFRIKGSINIQINDLKDNIHLIDRTKKIVILCKRGISSLRAAKVLIDSGLECFSLEGGLDKYEMMIK</sequence>
<dbReference type="EMBL" id="JPQZ01000008">
    <property type="protein sequence ID" value="KKO76018.1"/>
    <property type="molecule type" value="Genomic_DNA"/>
</dbReference>
<reference evidence="3 4" key="1">
    <citation type="journal article" date="2015" name="Environ. Microbiol.">
        <title>Genome analyses suggest the presence of polyploidy and recent human-driven expansions in eight global populations of the honeybee pathogen Nosema ceranae.</title>
        <authorList>
            <person name="Pelin A."/>
            <person name="Selman M."/>
            <person name="Aris-Brosou S."/>
            <person name="Farinelli L."/>
            <person name="Corradi N."/>
        </authorList>
    </citation>
    <scope>NUCLEOTIDE SEQUENCE [LARGE SCALE GENOMIC DNA]</scope>
    <source>
        <strain evidence="3 4">PA08 1199</strain>
    </source>
</reference>
<comment type="similarity">
    <text evidence="1">Belongs to the HesA/MoeB/ThiF family.</text>
</comment>
<dbReference type="GO" id="GO:0008641">
    <property type="term" value="F:ubiquitin-like modifier activating enzyme activity"/>
    <property type="evidence" value="ECO:0007669"/>
    <property type="project" value="InterPro"/>
</dbReference>
<evidence type="ECO:0000313" key="4">
    <source>
        <dbReference type="Proteomes" id="UP000034350"/>
    </source>
</evidence>
<organism evidence="3 4">
    <name type="scientific">Vairimorpha ceranae</name>
    <dbReference type="NCBI Taxonomy" id="40302"/>
    <lineage>
        <taxon>Eukaryota</taxon>
        <taxon>Fungi</taxon>
        <taxon>Fungi incertae sedis</taxon>
        <taxon>Microsporidia</taxon>
        <taxon>Nosematidae</taxon>
        <taxon>Vairimorpha</taxon>
    </lineage>
</organism>
<dbReference type="GO" id="GO:0016779">
    <property type="term" value="F:nucleotidyltransferase activity"/>
    <property type="evidence" value="ECO:0007669"/>
    <property type="project" value="TreeGrafter"/>
</dbReference>
<gene>
    <name evidence="3" type="ORF">AAJ76_800077942</name>
</gene>
<dbReference type="PROSITE" id="PS50206">
    <property type="entry name" value="RHODANESE_3"/>
    <property type="match status" value="1"/>
</dbReference>
<dbReference type="SUPFAM" id="SSF69572">
    <property type="entry name" value="Activating enzymes of the ubiquitin-like proteins"/>
    <property type="match status" value="1"/>
</dbReference>
<dbReference type="Gene3D" id="3.40.250.10">
    <property type="entry name" value="Rhodanese-like domain"/>
    <property type="match status" value="1"/>
</dbReference>
<dbReference type="GO" id="GO:0004792">
    <property type="term" value="F:thiosulfate-cyanide sulfurtransferase activity"/>
    <property type="evidence" value="ECO:0007669"/>
    <property type="project" value="TreeGrafter"/>
</dbReference>
<evidence type="ECO:0000256" key="1">
    <source>
        <dbReference type="ARBA" id="ARBA00009919"/>
    </source>
</evidence>
<dbReference type="CDD" id="cd00158">
    <property type="entry name" value="RHOD"/>
    <property type="match status" value="1"/>
</dbReference>
<dbReference type="InterPro" id="IPR000594">
    <property type="entry name" value="ThiF_NAD_FAD-bd"/>
</dbReference>
<dbReference type="RefSeq" id="XP_024331760.1">
    <property type="nucleotide sequence ID" value="XM_024476488.1"/>
</dbReference>
<dbReference type="AlphaFoldDB" id="A0A0F9WT69"/>
<dbReference type="OrthoDB" id="10261062at2759"/>
<comment type="caution">
    <text evidence="3">The sequence shown here is derived from an EMBL/GenBank/DDBJ whole genome shotgun (WGS) entry which is preliminary data.</text>
</comment>
<dbReference type="SMART" id="SM00450">
    <property type="entry name" value="RHOD"/>
    <property type="match status" value="1"/>
</dbReference>
<evidence type="ECO:0000313" key="3">
    <source>
        <dbReference type="EMBL" id="KKO76018.1"/>
    </source>
</evidence>
<keyword evidence="4" id="KW-1185">Reference proteome</keyword>
<dbReference type="CDD" id="cd00757">
    <property type="entry name" value="ThiF_MoeB_HesA_family"/>
    <property type="match status" value="1"/>
</dbReference>
<dbReference type="Gene3D" id="3.40.50.720">
    <property type="entry name" value="NAD(P)-binding Rossmann-like Domain"/>
    <property type="match status" value="1"/>
</dbReference>
<dbReference type="Pfam" id="PF00581">
    <property type="entry name" value="Rhodanese"/>
    <property type="match status" value="1"/>
</dbReference>
<dbReference type="InterPro" id="IPR035985">
    <property type="entry name" value="Ubiquitin-activating_enz"/>
</dbReference>
<dbReference type="PANTHER" id="PTHR10953">
    <property type="entry name" value="UBIQUITIN-ACTIVATING ENZYME E1"/>
    <property type="match status" value="1"/>
</dbReference>
<dbReference type="Proteomes" id="UP000034350">
    <property type="component" value="Unassembled WGS sequence"/>
</dbReference>
<dbReference type="FunFam" id="3.40.50.720:FF:000080">
    <property type="entry name" value="Thiazole biosynthesis adenylyltransferase ThiF"/>
    <property type="match status" value="1"/>
</dbReference>
<dbReference type="VEuPathDB" id="MicrosporidiaDB:AAJ76_800077942"/>
<evidence type="ECO:0000259" key="2">
    <source>
        <dbReference type="PROSITE" id="PS50206"/>
    </source>
</evidence>
<dbReference type="VEuPathDB" id="MicrosporidiaDB:G9O61_00g011820"/>
<dbReference type="VEuPathDB" id="MicrosporidiaDB:NCER_101207"/>
<protein>
    <submittedName>
        <fullName evidence="3">Molybdopterin biosynthesis protein</fullName>
    </submittedName>
</protein>
<dbReference type="GeneID" id="36321441"/>
<dbReference type="InterPro" id="IPR001763">
    <property type="entry name" value="Rhodanese-like_dom"/>
</dbReference>
<feature type="domain" description="Rhodanese" evidence="2">
    <location>
        <begin position="280"/>
        <end position="363"/>
    </location>
</feature>
<dbReference type="Pfam" id="PF00899">
    <property type="entry name" value="ThiF"/>
    <property type="match status" value="1"/>
</dbReference>
<dbReference type="PANTHER" id="PTHR10953:SF102">
    <property type="entry name" value="ADENYLYLTRANSFERASE AND SULFURTRANSFERASE MOCS3"/>
    <property type="match status" value="1"/>
</dbReference>
<accession>A0A0F9WT69</accession>
<dbReference type="InterPro" id="IPR036873">
    <property type="entry name" value="Rhodanese-like_dom_sf"/>
</dbReference>
<dbReference type="GO" id="GO:0005737">
    <property type="term" value="C:cytoplasm"/>
    <property type="evidence" value="ECO:0007669"/>
    <property type="project" value="TreeGrafter"/>
</dbReference>
<proteinExistence type="inferred from homology"/>